<evidence type="ECO:0000259" key="3">
    <source>
        <dbReference type="Pfam" id="PF02826"/>
    </source>
</evidence>
<dbReference type="SUPFAM" id="SSF51735">
    <property type="entry name" value="NAD(P)-binding Rossmann-fold domains"/>
    <property type="match status" value="1"/>
</dbReference>
<keyword evidence="2" id="KW-0520">NAD</keyword>
<keyword evidence="1" id="KW-0560">Oxidoreductase</keyword>
<dbReference type="GO" id="GO:0016491">
    <property type="term" value="F:oxidoreductase activity"/>
    <property type="evidence" value="ECO:0007669"/>
    <property type="project" value="UniProtKB-KW"/>
</dbReference>
<dbReference type="OrthoDB" id="9787219at2"/>
<organism evidence="4 5">
    <name type="scientific">Borborobacter arsenicus</name>
    <dbReference type="NCBI Taxonomy" id="1851146"/>
    <lineage>
        <taxon>Bacteria</taxon>
        <taxon>Pseudomonadati</taxon>
        <taxon>Pseudomonadota</taxon>
        <taxon>Alphaproteobacteria</taxon>
        <taxon>Hyphomicrobiales</taxon>
        <taxon>Phyllobacteriaceae</taxon>
        <taxon>Borborobacter</taxon>
    </lineage>
</organism>
<protein>
    <submittedName>
        <fullName evidence="4">Glyoxylate/hydroxypyruvate reductase A</fullName>
    </submittedName>
</protein>
<dbReference type="PANTHER" id="PTHR43333">
    <property type="entry name" value="2-HACID_DH_C DOMAIN-CONTAINING PROTEIN"/>
    <property type="match status" value="1"/>
</dbReference>
<evidence type="ECO:0000313" key="5">
    <source>
        <dbReference type="Proteomes" id="UP000281647"/>
    </source>
</evidence>
<sequence length="340" mass="37295">MRTIRLPAPAARCAWPTSAILSRSSQPPWSEIGAMRVVFHSESADPVQWQKALAEQIPGLELRVWPDVGDPAEIDAMLVWKIPPGSLDLYPNLKGIHLLSAGTDQIAGDLSIPVGLPVARLVEPAQVSGMVEYALHAVLDYHRHFDRYRNQQAARIWHEHPRIFARDRKVGILGLGALGAPVAQALAELDFDVAGWSRQPRELEGVKIFSGWDRLEAFLRRSLILIALLPLTAETRNLFDTRFFAKMPPGSYFINIGRGAQCVETDLCAALETGHLAGATLDVLQSEPPEPGNPLWSAPNLILTPHVATSPDPKSGAVIVAENLRRMRDGLLPSGMVKRP</sequence>
<dbReference type="Proteomes" id="UP000281647">
    <property type="component" value="Unassembled WGS sequence"/>
</dbReference>
<evidence type="ECO:0000256" key="1">
    <source>
        <dbReference type="ARBA" id="ARBA00023002"/>
    </source>
</evidence>
<dbReference type="Pfam" id="PF02826">
    <property type="entry name" value="2-Hacid_dh_C"/>
    <property type="match status" value="1"/>
</dbReference>
<name>A0A432V0T3_9HYPH</name>
<dbReference type="CDD" id="cd12164">
    <property type="entry name" value="GDH_like_2"/>
    <property type="match status" value="1"/>
</dbReference>
<dbReference type="AlphaFoldDB" id="A0A432V0T3"/>
<dbReference type="InterPro" id="IPR036291">
    <property type="entry name" value="NAD(P)-bd_dom_sf"/>
</dbReference>
<feature type="domain" description="D-isomer specific 2-hydroxyacid dehydrogenase NAD-binding" evidence="3">
    <location>
        <begin position="137"/>
        <end position="308"/>
    </location>
</feature>
<gene>
    <name evidence="4" type="ORF">EET67_21190</name>
</gene>
<comment type="caution">
    <text evidence="4">The sequence shown here is derived from an EMBL/GenBank/DDBJ whole genome shotgun (WGS) entry which is preliminary data.</text>
</comment>
<keyword evidence="5" id="KW-1185">Reference proteome</keyword>
<dbReference type="Gene3D" id="3.40.50.720">
    <property type="entry name" value="NAD(P)-binding Rossmann-like Domain"/>
    <property type="match status" value="2"/>
</dbReference>
<dbReference type="SUPFAM" id="SSF52283">
    <property type="entry name" value="Formate/glycerate dehydrogenase catalytic domain-like"/>
    <property type="match status" value="1"/>
</dbReference>
<evidence type="ECO:0000256" key="2">
    <source>
        <dbReference type="ARBA" id="ARBA00023027"/>
    </source>
</evidence>
<keyword evidence="4" id="KW-0670">Pyruvate</keyword>
<dbReference type="EMBL" id="RKST01000030">
    <property type="protein sequence ID" value="RUM95807.1"/>
    <property type="molecule type" value="Genomic_DNA"/>
</dbReference>
<reference evidence="4 5" key="1">
    <citation type="submission" date="2018-11" db="EMBL/GenBank/DDBJ databases">
        <title>Pseudaminobacter arsenicus sp. nov., an arsenic-resistant bacterium isolated from arsenic-rich aquifers.</title>
        <authorList>
            <person name="Mu Y."/>
        </authorList>
    </citation>
    <scope>NUCLEOTIDE SEQUENCE [LARGE SCALE GENOMIC DNA]</scope>
    <source>
        <strain evidence="4 5">CB3</strain>
    </source>
</reference>
<accession>A0A432V0T3</accession>
<evidence type="ECO:0000313" key="4">
    <source>
        <dbReference type="EMBL" id="RUM95807.1"/>
    </source>
</evidence>
<dbReference type="InterPro" id="IPR006140">
    <property type="entry name" value="D-isomer_DH_NAD-bd"/>
</dbReference>
<dbReference type="GO" id="GO:0051287">
    <property type="term" value="F:NAD binding"/>
    <property type="evidence" value="ECO:0007669"/>
    <property type="project" value="InterPro"/>
</dbReference>
<dbReference type="PANTHER" id="PTHR43333:SF1">
    <property type="entry name" value="D-ISOMER SPECIFIC 2-HYDROXYACID DEHYDROGENASE NAD-BINDING DOMAIN-CONTAINING PROTEIN"/>
    <property type="match status" value="1"/>
</dbReference>
<proteinExistence type="predicted"/>